<dbReference type="EMBL" id="JTDN01000001">
    <property type="protein sequence ID" value="KHL26061.1"/>
    <property type="molecule type" value="Genomic_DNA"/>
</dbReference>
<evidence type="ECO:0000313" key="2">
    <source>
        <dbReference type="EMBL" id="KHL26061.1"/>
    </source>
</evidence>
<keyword evidence="1" id="KW-0732">Signal</keyword>
<name>A0A0B2C217_9SPHN</name>
<dbReference type="PANTHER" id="PTHR34387">
    <property type="entry name" value="SLR1258 PROTEIN"/>
    <property type="match status" value="1"/>
</dbReference>
<dbReference type="GO" id="GO:0006974">
    <property type="term" value="P:DNA damage response"/>
    <property type="evidence" value="ECO:0007669"/>
    <property type="project" value="TreeGrafter"/>
</dbReference>
<feature type="chain" id="PRO_5002087332" evidence="1">
    <location>
        <begin position="28"/>
        <end position="245"/>
    </location>
</feature>
<accession>A0A0B2C217</accession>
<comment type="caution">
    <text evidence="2">The sequence shown here is derived from an EMBL/GenBank/DDBJ whole genome shotgun (WGS) entry which is preliminary data.</text>
</comment>
<dbReference type="Pfam" id="PF04402">
    <property type="entry name" value="SIMPL"/>
    <property type="match status" value="1"/>
</dbReference>
<keyword evidence="3" id="KW-1185">Reference proteome</keyword>
<evidence type="ECO:0000256" key="1">
    <source>
        <dbReference type="SAM" id="SignalP"/>
    </source>
</evidence>
<organism evidence="2 3">
    <name type="scientific">Croceibacterium mercuriale</name>
    <dbReference type="NCBI Taxonomy" id="1572751"/>
    <lineage>
        <taxon>Bacteria</taxon>
        <taxon>Pseudomonadati</taxon>
        <taxon>Pseudomonadota</taxon>
        <taxon>Alphaproteobacteria</taxon>
        <taxon>Sphingomonadales</taxon>
        <taxon>Erythrobacteraceae</taxon>
        <taxon>Croceibacterium</taxon>
    </lineage>
</organism>
<dbReference type="Gene3D" id="3.30.110.170">
    <property type="entry name" value="Protein of unknown function (DUF541), domain 1"/>
    <property type="match status" value="1"/>
</dbReference>
<dbReference type="STRING" id="1572751.PK98_05845"/>
<dbReference type="Proteomes" id="UP000030988">
    <property type="component" value="Unassembled WGS sequence"/>
</dbReference>
<dbReference type="PANTHER" id="PTHR34387:SF1">
    <property type="entry name" value="PERIPLASMIC IMMUNOGENIC PROTEIN"/>
    <property type="match status" value="1"/>
</dbReference>
<dbReference type="RefSeq" id="WP_039094981.1">
    <property type="nucleotide sequence ID" value="NZ_JTDN01000001.1"/>
</dbReference>
<dbReference type="AlphaFoldDB" id="A0A0B2C217"/>
<protein>
    <submittedName>
        <fullName evidence="2">Membrane protein</fullName>
    </submittedName>
</protein>
<dbReference type="InterPro" id="IPR052022">
    <property type="entry name" value="26kDa_periplasmic_antigen"/>
</dbReference>
<proteinExistence type="predicted"/>
<dbReference type="InterPro" id="IPR007497">
    <property type="entry name" value="SIMPL/DUF541"/>
</dbReference>
<sequence>MKMFIPAAGFMASAMAAAAITNAPVQAAEVQIAASGPVVELTVTENVEAEPDEVTIGAGVTSEAPTAVEALRGNSAQMEQVIARLRQLRVPANNIQTAGISLGARYDYDQTAQRQVFRGYSASNRVSVKLDGVDRVGEVLDALVAAGATDLSGPDFTIADDTAARAQARQAAMQTAMAQAKEYARMAGYSDVRLLKLEEGIAPGMPQPLMRAMDVQAVSAKAAPPVQPGLVQAGVTIVTTFELTR</sequence>
<dbReference type="Gene3D" id="3.30.70.2970">
    <property type="entry name" value="Protein of unknown function (DUF541), domain 2"/>
    <property type="match status" value="1"/>
</dbReference>
<gene>
    <name evidence="2" type="ORF">PK98_05845</name>
</gene>
<feature type="signal peptide" evidence="1">
    <location>
        <begin position="1"/>
        <end position="27"/>
    </location>
</feature>
<evidence type="ECO:0000313" key="3">
    <source>
        <dbReference type="Proteomes" id="UP000030988"/>
    </source>
</evidence>
<reference evidence="2 3" key="1">
    <citation type="submission" date="2014-11" db="EMBL/GenBank/DDBJ databases">
        <title>Draft genome sequence of Kirrobacter mercurialis.</title>
        <authorList>
            <person name="Coil D.A."/>
            <person name="Eisen J.A."/>
        </authorList>
    </citation>
    <scope>NUCLEOTIDE SEQUENCE [LARGE SCALE GENOMIC DNA]</scope>
    <source>
        <strain evidence="2 3">Coronado</strain>
    </source>
</reference>